<protein>
    <submittedName>
        <fullName evidence="2">Uncharacterized protein</fullName>
    </submittedName>
</protein>
<evidence type="ECO:0000313" key="2">
    <source>
        <dbReference type="EMBL" id="OSX68331.1"/>
    </source>
</evidence>
<reference evidence="2 3" key="1">
    <citation type="submission" date="2017-03" db="EMBL/GenBank/DDBJ databases">
        <title>WGS assembly of Porphyra umbilicalis.</title>
        <authorList>
            <person name="Brawley S.H."/>
            <person name="Blouin N.A."/>
            <person name="Ficko-Blean E."/>
            <person name="Wheeler G.L."/>
            <person name="Lohr M."/>
            <person name="Goodson H.V."/>
            <person name="Jenkins J.W."/>
            <person name="Blaby-Haas C.E."/>
            <person name="Helliwell K.E."/>
            <person name="Chan C."/>
            <person name="Marriage T."/>
            <person name="Bhattacharya D."/>
            <person name="Klein A.S."/>
            <person name="Badis Y."/>
            <person name="Brodie J."/>
            <person name="Cao Y."/>
            <person name="Collen J."/>
            <person name="Dittami S.M."/>
            <person name="Gachon C.M."/>
            <person name="Green B.R."/>
            <person name="Karpowicz S."/>
            <person name="Kim J.W."/>
            <person name="Kudahl U."/>
            <person name="Lin S."/>
            <person name="Michel G."/>
            <person name="Mittag M."/>
            <person name="Olson B.J."/>
            <person name="Pangilinan J."/>
            <person name="Peng Y."/>
            <person name="Qiu H."/>
            <person name="Shu S."/>
            <person name="Singer J.T."/>
            <person name="Smith A.G."/>
            <person name="Sprecher B.N."/>
            <person name="Wagner V."/>
            <person name="Wang W."/>
            <person name="Wang Z.-Y."/>
            <person name="Yan J."/>
            <person name="Yarish C."/>
            <person name="Zoeuner-Riek S."/>
            <person name="Zhuang Y."/>
            <person name="Zou Y."/>
            <person name="Lindquist E.A."/>
            <person name="Grimwood J."/>
            <person name="Barry K."/>
            <person name="Rokhsar D.S."/>
            <person name="Schmutz J."/>
            <person name="Stiller J.W."/>
            <person name="Grossman A.R."/>
            <person name="Prochnik S.E."/>
        </authorList>
    </citation>
    <scope>NUCLEOTIDE SEQUENCE [LARGE SCALE GENOMIC DNA]</scope>
    <source>
        <strain evidence="2">4086291</strain>
    </source>
</reference>
<gene>
    <name evidence="2" type="ORF">BU14_2990s0001</name>
</gene>
<dbReference type="EMBL" id="KV920712">
    <property type="protein sequence ID" value="OSX68331.1"/>
    <property type="molecule type" value="Genomic_DNA"/>
</dbReference>
<organism evidence="2 3">
    <name type="scientific">Porphyra umbilicalis</name>
    <name type="common">Purple laver</name>
    <name type="synonym">Red alga</name>
    <dbReference type="NCBI Taxonomy" id="2786"/>
    <lineage>
        <taxon>Eukaryota</taxon>
        <taxon>Rhodophyta</taxon>
        <taxon>Bangiophyceae</taxon>
        <taxon>Bangiales</taxon>
        <taxon>Bangiaceae</taxon>
        <taxon>Porphyra</taxon>
    </lineage>
</organism>
<proteinExistence type="predicted"/>
<evidence type="ECO:0000256" key="1">
    <source>
        <dbReference type="SAM" id="MobiDB-lite"/>
    </source>
</evidence>
<name>A0A1X6NI82_PORUM</name>
<dbReference type="Proteomes" id="UP000218209">
    <property type="component" value="Unassembled WGS sequence"/>
</dbReference>
<sequence length="74" mass="7333">MGTAGRVATANLSAARGERDSGSAGPAANAAQGAMAASSVGGTRGNSDSGAGGDVDGQTRRNSRRLDRRSRKSR</sequence>
<accession>A0A1X6NI82</accession>
<keyword evidence="3" id="KW-1185">Reference proteome</keyword>
<dbReference type="AlphaFoldDB" id="A0A1X6NI82"/>
<evidence type="ECO:0000313" key="3">
    <source>
        <dbReference type="Proteomes" id="UP000218209"/>
    </source>
</evidence>
<feature type="compositionally biased region" description="Low complexity" evidence="1">
    <location>
        <begin position="22"/>
        <end position="41"/>
    </location>
</feature>
<feature type="region of interest" description="Disordered" evidence="1">
    <location>
        <begin position="1"/>
        <end position="74"/>
    </location>
</feature>
<feature type="compositionally biased region" description="Basic residues" evidence="1">
    <location>
        <begin position="61"/>
        <end position="74"/>
    </location>
</feature>